<sequence length="225" mass="24287">MSLSILVLLNLIAFAPTNRLVEISAVVVCAAVMGWCGRRSAMFRWLAAYAVIFAAGYAIVRFPNDVTASFAAMIITFRRVFCVGMFASNMIATTRVGEMASALQRIRVPRGMICGLCVALRFFPTMGKEFVSVVEAMKVRGFALTPASILRRPAATVENLLIPVMSRLAIVADELSNAAIVRGIDSDEPRTSYYDLRFSGIDAVFLLLFCAIAASVALAKTGVVA</sequence>
<comment type="subcellular location">
    <subcellularLocation>
        <location evidence="1">Membrane</location>
        <topology evidence="1">Multi-pass membrane protein</topology>
    </subcellularLocation>
</comment>
<evidence type="ECO:0000256" key="1">
    <source>
        <dbReference type="ARBA" id="ARBA00004141"/>
    </source>
</evidence>
<dbReference type="CDD" id="cd16914">
    <property type="entry name" value="EcfT"/>
    <property type="match status" value="1"/>
</dbReference>
<keyword evidence="3 5" id="KW-1133">Transmembrane helix</keyword>
<feature type="transmembrane region" description="Helical" evidence="5">
    <location>
        <begin position="20"/>
        <end position="36"/>
    </location>
</feature>
<organism evidence="6 7">
    <name type="scientific">Raoultibacter timonensis</name>
    <dbReference type="NCBI Taxonomy" id="1907662"/>
    <lineage>
        <taxon>Bacteria</taxon>
        <taxon>Bacillati</taxon>
        <taxon>Actinomycetota</taxon>
        <taxon>Coriobacteriia</taxon>
        <taxon>Eggerthellales</taxon>
        <taxon>Eggerthellaceae</taxon>
        <taxon>Raoultibacter</taxon>
    </lineage>
</organism>
<evidence type="ECO:0000256" key="2">
    <source>
        <dbReference type="ARBA" id="ARBA00022692"/>
    </source>
</evidence>
<feature type="transmembrane region" description="Helical" evidence="5">
    <location>
        <begin position="43"/>
        <end position="60"/>
    </location>
</feature>
<evidence type="ECO:0000256" key="3">
    <source>
        <dbReference type="ARBA" id="ARBA00022989"/>
    </source>
</evidence>
<accession>A0ABN6MH03</accession>
<protein>
    <submittedName>
        <fullName evidence="6">Transporter</fullName>
    </submittedName>
</protein>
<evidence type="ECO:0000256" key="4">
    <source>
        <dbReference type="ARBA" id="ARBA00023136"/>
    </source>
</evidence>
<dbReference type="Pfam" id="PF02361">
    <property type="entry name" value="CbiQ"/>
    <property type="match status" value="1"/>
</dbReference>
<keyword evidence="2 5" id="KW-0812">Transmembrane</keyword>
<feature type="transmembrane region" description="Helical" evidence="5">
    <location>
        <begin position="66"/>
        <end position="87"/>
    </location>
</feature>
<feature type="transmembrane region" description="Helical" evidence="5">
    <location>
        <begin position="198"/>
        <end position="219"/>
    </location>
</feature>
<dbReference type="PANTHER" id="PTHR33514">
    <property type="entry name" value="PROTEIN ABCI12, CHLOROPLASTIC"/>
    <property type="match status" value="1"/>
</dbReference>
<dbReference type="PANTHER" id="PTHR33514:SF13">
    <property type="entry name" value="PROTEIN ABCI12, CHLOROPLASTIC"/>
    <property type="match status" value="1"/>
</dbReference>
<proteinExistence type="predicted"/>
<name>A0ABN6MH03_9ACTN</name>
<keyword evidence="7" id="KW-1185">Reference proteome</keyword>
<dbReference type="EMBL" id="AP025564">
    <property type="protein sequence ID" value="BDE96524.1"/>
    <property type="molecule type" value="Genomic_DNA"/>
</dbReference>
<gene>
    <name evidence="6" type="ORF">CE91St30_18570</name>
</gene>
<evidence type="ECO:0000313" key="6">
    <source>
        <dbReference type="EMBL" id="BDE96524.1"/>
    </source>
</evidence>
<evidence type="ECO:0000256" key="5">
    <source>
        <dbReference type="SAM" id="Phobius"/>
    </source>
</evidence>
<reference evidence="6 7" key="1">
    <citation type="submission" date="2022-01" db="EMBL/GenBank/DDBJ databases">
        <title>Novel bile acid biosynthetic pathways are enriched in the microbiome of centenarians.</title>
        <authorList>
            <person name="Sato Y."/>
            <person name="Atarashi K."/>
            <person name="Plichta R.D."/>
            <person name="Arai Y."/>
            <person name="Sasajima S."/>
            <person name="Kearney M.S."/>
            <person name="Suda W."/>
            <person name="Takeshita K."/>
            <person name="Sasaki T."/>
            <person name="Okamoto S."/>
            <person name="Skelly N.A."/>
            <person name="Okamura Y."/>
            <person name="Vlamakis H."/>
            <person name="Li Y."/>
            <person name="Tanoue T."/>
            <person name="Takei H."/>
            <person name="Nittono H."/>
            <person name="Narushima S."/>
            <person name="Irie J."/>
            <person name="Itoh H."/>
            <person name="Moriya K."/>
            <person name="Sugiura Y."/>
            <person name="Suematsu M."/>
            <person name="Moritoki N."/>
            <person name="Shibata S."/>
            <person name="Littman R.D."/>
            <person name="Fischbach A.M."/>
            <person name="Uwamino Y."/>
            <person name="Inoue T."/>
            <person name="Honda A."/>
            <person name="Hattori M."/>
            <person name="Murai T."/>
            <person name="Xavier J.R."/>
            <person name="Hirose N."/>
            <person name="Honda K."/>
        </authorList>
    </citation>
    <scope>NUCLEOTIDE SEQUENCE [LARGE SCALE GENOMIC DNA]</scope>
    <source>
        <strain evidence="6 7">CE91-St30</strain>
    </source>
</reference>
<dbReference type="InterPro" id="IPR003339">
    <property type="entry name" value="ABC/ECF_trnsptr_transmembrane"/>
</dbReference>
<keyword evidence="4 5" id="KW-0472">Membrane</keyword>
<evidence type="ECO:0000313" key="7">
    <source>
        <dbReference type="Proteomes" id="UP001320544"/>
    </source>
</evidence>
<dbReference type="Proteomes" id="UP001320544">
    <property type="component" value="Chromosome"/>
</dbReference>